<gene>
    <name evidence="1" type="ORF">RADP37_05520</name>
</gene>
<geneLocation type="plasmid" evidence="1">
    <name>p1-AD2</name>
</geneLocation>
<reference evidence="1" key="1">
    <citation type="submission" date="2017-12" db="EMBL/GenBank/DDBJ databases">
        <authorList>
            <person name="Martens C."/>
            <person name="Dahlstrom E."/>
            <person name="Barbian K."/>
            <person name="Sykora L."/>
            <person name="Ricklefs S."/>
            <person name="Bruno D."/>
            <person name="Anzick I."/>
            <person name="Myles I."/>
            <person name="Datta S.K."/>
        </authorList>
    </citation>
    <scope>NUCLEOTIDE SEQUENCE</scope>
    <source>
        <strain evidence="1">AD2</strain>
        <plasmid evidence="1">p1-AD2</plasmid>
    </source>
</reference>
<protein>
    <submittedName>
        <fullName evidence="1">Uncharacterized protein</fullName>
    </submittedName>
</protein>
<accession>A0A4Y1MR80</accession>
<dbReference type="EMBL" id="CP025188">
    <property type="protein sequence ID" value="AWV20492.1"/>
    <property type="molecule type" value="Genomic_DNA"/>
</dbReference>
<dbReference type="AlphaFoldDB" id="A0A4Y1MR80"/>
<organism evidence="1">
    <name type="scientific">Roseomonas mucosa</name>
    <dbReference type="NCBI Taxonomy" id="207340"/>
    <lineage>
        <taxon>Bacteria</taxon>
        <taxon>Pseudomonadati</taxon>
        <taxon>Pseudomonadota</taxon>
        <taxon>Alphaproteobacteria</taxon>
        <taxon>Acetobacterales</taxon>
        <taxon>Roseomonadaceae</taxon>
        <taxon>Roseomonas</taxon>
    </lineage>
</organism>
<proteinExistence type="predicted"/>
<name>A0A4Y1MR80_9PROT</name>
<evidence type="ECO:0000313" key="1">
    <source>
        <dbReference type="EMBL" id="AWV20492.1"/>
    </source>
</evidence>
<sequence length="86" mass="9263">MTQNATREWGSLLPRQIAFQPVQVPSAGTAVLRLAVIFRMEVEGLPFELSGGDARGDPGPHATREIFGDAGRLPSQILMIVDFASV</sequence>
<keyword evidence="1" id="KW-0614">Plasmid</keyword>